<feature type="region of interest" description="Disordered" evidence="1">
    <location>
        <begin position="42"/>
        <end position="66"/>
    </location>
</feature>
<sequence length="214" mass="23714">MEPSPFNRRQWTSHSLRITAKELSLVNKNKSSALMERFSKYQKAAEEGAAEKKRSNTENLPPHFKRGTLSVLKKKWESPALGTEFRKETLRSNCAEVRQKAVSSSSGGIATSSASPAESDKASGVGPRSRLHSSSGVIGQFRYLSVDSGEAKAHSPESGKMENCLIESSLSVLAFTGFDLQMNRLRIFLRRLMKFDPRMWTAGCIPGENCVTRK</sequence>
<evidence type="ECO:0000313" key="2">
    <source>
        <dbReference type="Ensembl" id="ENSACAP00000030571.1"/>
    </source>
</evidence>
<dbReference type="AlphaFoldDB" id="A0A803T5T1"/>
<feature type="compositionally biased region" description="Basic and acidic residues" evidence="1">
    <location>
        <begin position="42"/>
        <end position="56"/>
    </location>
</feature>
<dbReference type="GeneTree" id="ENSGT00940000158313"/>
<dbReference type="Ensembl" id="ENSACAT00000051667.1">
    <property type="protein sequence ID" value="ENSACAP00000030571.1"/>
    <property type="gene ID" value="ENSACAG00000040429.1"/>
</dbReference>
<accession>A0A803T5T1</accession>
<protein>
    <recommendedName>
        <fullName evidence="4">LIM domain and actin binding 1</fullName>
    </recommendedName>
</protein>
<evidence type="ECO:0000313" key="3">
    <source>
        <dbReference type="Proteomes" id="UP000001646"/>
    </source>
</evidence>
<reference evidence="2" key="2">
    <citation type="submission" date="2025-08" db="UniProtKB">
        <authorList>
            <consortium name="Ensembl"/>
        </authorList>
    </citation>
    <scope>IDENTIFICATION</scope>
</reference>
<organism evidence="2 3">
    <name type="scientific">Anolis carolinensis</name>
    <name type="common">Green anole</name>
    <name type="synonym">American chameleon</name>
    <dbReference type="NCBI Taxonomy" id="28377"/>
    <lineage>
        <taxon>Eukaryota</taxon>
        <taxon>Metazoa</taxon>
        <taxon>Chordata</taxon>
        <taxon>Craniata</taxon>
        <taxon>Vertebrata</taxon>
        <taxon>Euteleostomi</taxon>
        <taxon>Lepidosauria</taxon>
        <taxon>Squamata</taxon>
        <taxon>Bifurcata</taxon>
        <taxon>Unidentata</taxon>
        <taxon>Episquamata</taxon>
        <taxon>Toxicofera</taxon>
        <taxon>Iguania</taxon>
        <taxon>Dactyloidae</taxon>
        <taxon>Anolis</taxon>
    </lineage>
</organism>
<feature type="compositionally biased region" description="Low complexity" evidence="1">
    <location>
        <begin position="105"/>
        <end position="115"/>
    </location>
</feature>
<reference evidence="2 3" key="1">
    <citation type="submission" date="2009-12" db="EMBL/GenBank/DDBJ databases">
        <title>The Genome Sequence of Anolis carolinensis (Green Anole Lizard).</title>
        <authorList>
            <consortium name="The Genome Sequencing Platform"/>
            <person name="Di Palma F."/>
            <person name="Alfoldi J."/>
            <person name="Heiman D."/>
            <person name="Young S."/>
            <person name="Grabherr M."/>
            <person name="Johnson J."/>
            <person name="Lander E.S."/>
            <person name="Lindblad-Toh K."/>
        </authorList>
    </citation>
    <scope>NUCLEOTIDE SEQUENCE [LARGE SCALE GENOMIC DNA]</scope>
    <source>
        <strain evidence="2 3">JBL SC #1</strain>
    </source>
</reference>
<keyword evidence="3" id="KW-1185">Reference proteome</keyword>
<feature type="region of interest" description="Disordered" evidence="1">
    <location>
        <begin position="105"/>
        <end position="133"/>
    </location>
</feature>
<name>A0A803T5T1_ANOCA</name>
<proteinExistence type="predicted"/>
<dbReference type="InParanoid" id="A0A803T5T1"/>
<reference evidence="2" key="3">
    <citation type="submission" date="2025-09" db="UniProtKB">
        <authorList>
            <consortium name="Ensembl"/>
        </authorList>
    </citation>
    <scope>IDENTIFICATION</scope>
</reference>
<evidence type="ECO:0008006" key="4">
    <source>
        <dbReference type="Google" id="ProtNLM"/>
    </source>
</evidence>
<evidence type="ECO:0000256" key="1">
    <source>
        <dbReference type="SAM" id="MobiDB-lite"/>
    </source>
</evidence>
<dbReference type="Proteomes" id="UP000001646">
    <property type="component" value="Chromosome 2"/>
</dbReference>